<dbReference type="PROSITE" id="PS52016">
    <property type="entry name" value="TONB_DEPENDENT_REC_3"/>
    <property type="match status" value="1"/>
</dbReference>
<dbReference type="Pfam" id="PF00593">
    <property type="entry name" value="TonB_dep_Rec_b-barrel"/>
    <property type="match status" value="1"/>
</dbReference>
<evidence type="ECO:0000256" key="4">
    <source>
        <dbReference type="ARBA" id="ARBA00022452"/>
    </source>
</evidence>
<dbReference type="InterPro" id="IPR000531">
    <property type="entry name" value="Beta-barrel_TonB"/>
</dbReference>
<dbReference type="STRING" id="1931241.BVH74_01925"/>
<dbReference type="NCBIfam" id="TIGR01786">
    <property type="entry name" value="TonB-hemlactrns"/>
    <property type="match status" value="1"/>
</dbReference>
<accession>A0A1V0B0Y1</accession>
<feature type="short sequence motif" description="TonB box" evidence="11">
    <location>
        <begin position="40"/>
        <end position="46"/>
    </location>
</feature>
<dbReference type="AlphaFoldDB" id="A0A1V0B0Y1"/>
<dbReference type="PANTHER" id="PTHR47752:SF1">
    <property type="entry name" value="HTH-TYPE TRANSCRIPTIONAL REPRESSOR FABR"/>
    <property type="match status" value="1"/>
</dbReference>
<dbReference type="InterPro" id="IPR010916">
    <property type="entry name" value="TonB_box_CS"/>
</dbReference>
<evidence type="ECO:0000256" key="13">
    <source>
        <dbReference type="RuleBase" id="RU003357"/>
    </source>
</evidence>
<evidence type="ECO:0000256" key="7">
    <source>
        <dbReference type="ARBA" id="ARBA00023077"/>
    </source>
</evidence>
<feature type="signal peptide" evidence="14">
    <location>
        <begin position="1"/>
        <end position="27"/>
    </location>
</feature>
<feature type="domain" description="TonB-dependent receptor-like beta-barrel" evidence="15">
    <location>
        <begin position="254"/>
        <end position="697"/>
    </location>
</feature>
<dbReference type="Gene3D" id="2.170.130.10">
    <property type="entry name" value="TonB-dependent receptor, plug domain"/>
    <property type="match status" value="1"/>
</dbReference>
<dbReference type="GO" id="GO:0015232">
    <property type="term" value="F:heme transmembrane transporter activity"/>
    <property type="evidence" value="ECO:0007669"/>
    <property type="project" value="InterPro"/>
</dbReference>
<dbReference type="EMBL" id="CP020100">
    <property type="protein sequence ID" value="AQZ93592.1"/>
    <property type="molecule type" value="Genomic_DNA"/>
</dbReference>
<evidence type="ECO:0000256" key="12">
    <source>
        <dbReference type="PROSITE-ProRule" id="PRU10144"/>
    </source>
</evidence>
<keyword evidence="3 10" id="KW-0813">Transport</keyword>
<dbReference type="NCBIfam" id="TIGR01785">
    <property type="entry name" value="TonB-hemin"/>
    <property type="match status" value="1"/>
</dbReference>
<reference evidence="17 18" key="1">
    <citation type="submission" date="2017-03" db="EMBL/GenBank/DDBJ databases">
        <title>Complete genome sequence of the novel DNRA strain Pseudomonas sp. S-6-2 isolated from Chinese polluted river sediment. Journal of Biotechnology.</title>
        <authorList>
            <person name="Li J."/>
            <person name="Xiang F."/>
            <person name="Wang L."/>
            <person name="Xi L."/>
            <person name="Liu J."/>
        </authorList>
    </citation>
    <scope>NUCLEOTIDE SEQUENCE [LARGE SCALE GENOMIC DNA]</scope>
    <source>
        <strain evidence="17 18">S-6-2</strain>
    </source>
</reference>
<dbReference type="InterPro" id="IPR036942">
    <property type="entry name" value="Beta-barrel_TonB_sf"/>
</dbReference>
<dbReference type="GO" id="GO:0009279">
    <property type="term" value="C:cell outer membrane"/>
    <property type="evidence" value="ECO:0007669"/>
    <property type="project" value="UniProtKB-SubCell"/>
</dbReference>
<name>A0A1V0B0Y1_9GAMM</name>
<comment type="subcellular location">
    <subcellularLocation>
        <location evidence="1 10">Cell outer membrane</location>
        <topology evidence="1 10">Multi-pass membrane protein</topology>
    </subcellularLocation>
</comment>
<gene>
    <name evidence="17" type="ORF">BVH74_01925</name>
</gene>
<dbReference type="PROSITE" id="PS00430">
    <property type="entry name" value="TONB_DEPENDENT_REC_1"/>
    <property type="match status" value="1"/>
</dbReference>
<dbReference type="PROSITE" id="PS01156">
    <property type="entry name" value="TONB_DEPENDENT_REC_2"/>
    <property type="match status" value="1"/>
</dbReference>
<evidence type="ECO:0000256" key="10">
    <source>
        <dbReference type="PROSITE-ProRule" id="PRU01360"/>
    </source>
</evidence>
<evidence type="ECO:0000256" key="2">
    <source>
        <dbReference type="ARBA" id="ARBA00009810"/>
    </source>
</evidence>
<dbReference type="InterPro" id="IPR012910">
    <property type="entry name" value="Plug_dom"/>
</dbReference>
<feature type="short sequence motif" description="TonB C-terminal box" evidence="12">
    <location>
        <begin position="719"/>
        <end position="736"/>
    </location>
</feature>
<keyword evidence="8 10" id="KW-0472">Membrane</keyword>
<dbReference type="Gene3D" id="2.40.170.20">
    <property type="entry name" value="TonB-dependent receptor, beta-barrel domain"/>
    <property type="match status" value="1"/>
</dbReference>
<feature type="domain" description="TonB-dependent receptor plug" evidence="16">
    <location>
        <begin position="54"/>
        <end position="162"/>
    </location>
</feature>
<evidence type="ECO:0000256" key="9">
    <source>
        <dbReference type="ARBA" id="ARBA00023237"/>
    </source>
</evidence>
<dbReference type="InterPro" id="IPR011276">
    <property type="entry name" value="TonB_haem/Hb_rcpt"/>
</dbReference>
<dbReference type="PANTHER" id="PTHR47752">
    <property type="entry name" value="HTH-TYPE TRANSCRIPTIONAL REPRESSOR FABR"/>
    <property type="match status" value="1"/>
</dbReference>
<evidence type="ECO:0000256" key="1">
    <source>
        <dbReference type="ARBA" id="ARBA00004571"/>
    </source>
</evidence>
<evidence type="ECO:0000313" key="17">
    <source>
        <dbReference type="EMBL" id="AQZ93592.1"/>
    </source>
</evidence>
<keyword evidence="4 10" id="KW-1134">Transmembrane beta strand</keyword>
<proteinExistence type="inferred from homology"/>
<dbReference type="InterPro" id="IPR010949">
    <property type="entry name" value="TonB_Hb/transfer/lactofer_rcpt"/>
</dbReference>
<feature type="chain" id="PRO_5010702695" evidence="14">
    <location>
        <begin position="28"/>
        <end position="736"/>
    </location>
</feature>
<keyword evidence="7 11" id="KW-0798">TonB box</keyword>
<dbReference type="Pfam" id="PF07715">
    <property type="entry name" value="Plug"/>
    <property type="match status" value="1"/>
</dbReference>
<dbReference type="SUPFAM" id="SSF56935">
    <property type="entry name" value="Porins"/>
    <property type="match status" value="1"/>
</dbReference>
<keyword evidence="18" id="KW-1185">Reference proteome</keyword>
<dbReference type="InterPro" id="IPR037066">
    <property type="entry name" value="Plug_dom_sf"/>
</dbReference>
<protein>
    <submittedName>
        <fullName evidence="17">Heme/hemoglobin receptor</fullName>
    </submittedName>
</protein>
<keyword evidence="5 10" id="KW-0812">Transmembrane</keyword>
<keyword evidence="17" id="KW-0675">Receptor</keyword>
<keyword evidence="9 10" id="KW-0998">Cell outer membrane</keyword>
<comment type="similarity">
    <text evidence="2 10 13">Belongs to the TonB-dependent receptor family.</text>
</comment>
<organism evidence="17 18">
    <name type="scientific">Halopseudomonas phragmitis</name>
    <dbReference type="NCBI Taxonomy" id="1931241"/>
    <lineage>
        <taxon>Bacteria</taxon>
        <taxon>Pseudomonadati</taxon>
        <taxon>Pseudomonadota</taxon>
        <taxon>Gammaproteobacteria</taxon>
        <taxon>Pseudomonadales</taxon>
        <taxon>Pseudomonadaceae</taxon>
        <taxon>Halopseudomonas</taxon>
    </lineage>
</organism>
<sequence>MPPYPHKPLARQLWALLALPLCLPALADTPTPSAARQFDTMTVTATRQEERLGDVAGSVSVVDQQQIDRENIKDIQGLVRFEPGVSVSGTGSRFGLSGFSIRGIGGNRVLTQVDGIGVPDAFDFGGFLSARRNYVDLDTVKRVEIIRGPASSLYGSDAIGGAVSFLTKDAGDYLSAGDDSYGRLKTGYDSSDSSWLRSATLAGRRGQWDALLHLGRRTGDETATYGGRGGIGSEREKANPVDYTTDNLLSKLGWDYGENGRLQLTYEKFRDTTDTRVLSEYSDTATIRSSDARDRVDRERFSLQHNLDLGLGFADRLSWQLSHQDSQTRQQTFQDRVVGGQPTFRSRDSYYEEKLWAFNTQLERDFTWADSNHRLIYGADLKRLKSADLRKGQETVLATGISTPIAPTSDFPDPTVWEYALFAQDTISLGRWTLTPGVRYDRYEMKPHVTQQYLNSAATDPNPPRYKDSALSPKLGIIYAVDDAHSVYAQYAAGFRAPQPVNIFGEFENPGMYRTIANPKLKAETSDSYELGLRGEYAQGSFGLALFYNRYDDFIEQVRRDSSVPGFPFGEFQYVNLDKVTIYGAEARGELYLDHLGLPLGSRTRASMAWARGKDDSSGQPLNSIDPLKAVVGLGYDEPNGRYGAELILTAVAAKSRIDETQTNGNPFKTQGYGLLDLIGYWQVTDAVAVNAGVYNLTDKQYWHWSDVRSLSDSTPGLARYTQPGRHAAVNLIWEF</sequence>
<dbReference type="Proteomes" id="UP000243488">
    <property type="component" value="Chromosome"/>
</dbReference>
<evidence type="ECO:0000259" key="16">
    <source>
        <dbReference type="Pfam" id="PF07715"/>
    </source>
</evidence>
<dbReference type="CDD" id="cd01347">
    <property type="entry name" value="ligand_gated_channel"/>
    <property type="match status" value="1"/>
</dbReference>
<dbReference type="InterPro" id="IPR010917">
    <property type="entry name" value="TonB_rcpt_CS"/>
</dbReference>
<evidence type="ECO:0000313" key="18">
    <source>
        <dbReference type="Proteomes" id="UP000243488"/>
    </source>
</evidence>
<evidence type="ECO:0000256" key="14">
    <source>
        <dbReference type="SAM" id="SignalP"/>
    </source>
</evidence>
<dbReference type="KEGG" id="ppha:BVH74_01925"/>
<dbReference type="InterPro" id="IPR050692">
    <property type="entry name" value="HTH_transcr_repressor_FabR"/>
</dbReference>
<evidence type="ECO:0000256" key="6">
    <source>
        <dbReference type="ARBA" id="ARBA00022729"/>
    </source>
</evidence>
<evidence type="ECO:0000256" key="11">
    <source>
        <dbReference type="PROSITE-ProRule" id="PRU10143"/>
    </source>
</evidence>
<keyword evidence="6 14" id="KW-0732">Signal</keyword>
<dbReference type="InterPro" id="IPR039426">
    <property type="entry name" value="TonB-dep_rcpt-like"/>
</dbReference>
<evidence type="ECO:0000259" key="15">
    <source>
        <dbReference type="Pfam" id="PF00593"/>
    </source>
</evidence>
<dbReference type="RefSeq" id="WP_080048450.1">
    <property type="nucleotide sequence ID" value="NZ_CP020100.1"/>
</dbReference>
<evidence type="ECO:0000256" key="3">
    <source>
        <dbReference type="ARBA" id="ARBA00022448"/>
    </source>
</evidence>
<evidence type="ECO:0000256" key="8">
    <source>
        <dbReference type="ARBA" id="ARBA00023136"/>
    </source>
</evidence>
<evidence type="ECO:0000256" key="5">
    <source>
        <dbReference type="ARBA" id="ARBA00022692"/>
    </source>
</evidence>